<dbReference type="Proteomes" id="UP000583800">
    <property type="component" value="Unassembled WGS sequence"/>
</dbReference>
<feature type="domain" description="NAD-dependent epimerase/dehydratase" evidence="1">
    <location>
        <begin position="3"/>
        <end position="232"/>
    </location>
</feature>
<sequence length="316" mass="33707">MRVLLAGATGTLGTELVSQLLRADHEVLGLTRTEAGARRLAAAGVTPVVADLLDGAALLDAVRGHRADAVVHQATALTRMPLFHRDLYATDALREQGTANLLRAAAAVGARRFVTQSFFLGYGYRDHGTEPVTEDRPFAPPGHGAFEVHMKSMRANERQALGTPGIDGIALRYGLFYGPEPSTRRLMDLARSRLLPAVRPAGVVSLVHVHDAASAAVAALDRGRPGQAYNVADDEPVAFDAYVAALARAAGAPRPLRAPAWLLGATPYLHALMARTRIRLSSERAKRELGWSPAYPTLRDGSATLASRPALRRGPS</sequence>
<organism evidence="2 3">
    <name type="scientific">Nonomuraea muscovyensis</name>
    <dbReference type="NCBI Taxonomy" id="1124761"/>
    <lineage>
        <taxon>Bacteria</taxon>
        <taxon>Bacillati</taxon>
        <taxon>Actinomycetota</taxon>
        <taxon>Actinomycetes</taxon>
        <taxon>Streptosporangiales</taxon>
        <taxon>Streptosporangiaceae</taxon>
        <taxon>Nonomuraea</taxon>
    </lineage>
</organism>
<evidence type="ECO:0000313" key="3">
    <source>
        <dbReference type="Proteomes" id="UP000583800"/>
    </source>
</evidence>
<evidence type="ECO:0000313" key="2">
    <source>
        <dbReference type="EMBL" id="MBB6350449.1"/>
    </source>
</evidence>
<dbReference type="RefSeq" id="WP_185088224.1">
    <property type="nucleotide sequence ID" value="NZ_JACHJB010000003.1"/>
</dbReference>
<dbReference type="GO" id="GO:0004029">
    <property type="term" value="F:aldehyde dehydrogenase (NAD+) activity"/>
    <property type="evidence" value="ECO:0007669"/>
    <property type="project" value="TreeGrafter"/>
</dbReference>
<keyword evidence="3" id="KW-1185">Reference proteome</keyword>
<dbReference type="EMBL" id="JACHJB010000003">
    <property type="protein sequence ID" value="MBB6350449.1"/>
    <property type="molecule type" value="Genomic_DNA"/>
</dbReference>
<dbReference type="Pfam" id="PF01370">
    <property type="entry name" value="Epimerase"/>
    <property type="match status" value="1"/>
</dbReference>
<dbReference type="PANTHER" id="PTHR48079:SF6">
    <property type="entry name" value="NAD(P)-BINDING DOMAIN-CONTAINING PROTEIN-RELATED"/>
    <property type="match status" value="1"/>
</dbReference>
<evidence type="ECO:0000259" key="1">
    <source>
        <dbReference type="Pfam" id="PF01370"/>
    </source>
</evidence>
<dbReference type="InterPro" id="IPR051783">
    <property type="entry name" value="NAD(P)-dependent_oxidoreduct"/>
</dbReference>
<dbReference type="Gene3D" id="3.40.50.720">
    <property type="entry name" value="NAD(P)-binding Rossmann-like Domain"/>
    <property type="match status" value="1"/>
</dbReference>
<dbReference type="InterPro" id="IPR001509">
    <property type="entry name" value="Epimerase_deHydtase"/>
</dbReference>
<gene>
    <name evidence="2" type="ORF">FHU36_007021</name>
</gene>
<dbReference type="SUPFAM" id="SSF51735">
    <property type="entry name" value="NAD(P)-binding Rossmann-fold domains"/>
    <property type="match status" value="1"/>
</dbReference>
<reference evidence="2 3" key="1">
    <citation type="submission" date="2020-08" db="EMBL/GenBank/DDBJ databases">
        <title>Sequencing the genomes of 1000 actinobacteria strains.</title>
        <authorList>
            <person name="Klenk H.-P."/>
        </authorList>
    </citation>
    <scope>NUCLEOTIDE SEQUENCE [LARGE SCALE GENOMIC DNA]</scope>
    <source>
        <strain evidence="2 3">DSM 45913</strain>
    </source>
</reference>
<accession>A0A7X0F227</accession>
<proteinExistence type="predicted"/>
<dbReference type="GO" id="GO:0005737">
    <property type="term" value="C:cytoplasm"/>
    <property type="evidence" value="ECO:0007669"/>
    <property type="project" value="TreeGrafter"/>
</dbReference>
<name>A0A7X0F227_9ACTN</name>
<dbReference type="AlphaFoldDB" id="A0A7X0F227"/>
<dbReference type="InterPro" id="IPR036291">
    <property type="entry name" value="NAD(P)-bd_dom_sf"/>
</dbReference>
<dbReference type="PANTHER" id="PTHR48079">
    <property type="entry name" value="PROTEIN YEEZ"/>
    <property type="match status" value="1"/>
</dbReference>
<protein>
    <submittedName>
        <fullName evidence="2">Nucleoside-diphosphate-sugar epimerase</fullName>
    </submittedName>
</protein>
<comment type="caution">
    <text evidence="2">The sequence shown here is derived from an EMBL/GenBank/DDBJ whole genome shotgun (WGS) entry which is preliminary data.</text>
</comment>